<feature type="domain" description="SRP54-type proteins GTP-binding" evidence="12">
    <location>
        <begin position="96"/>
        <end position="291"/>
    </location>
</feature>
<dbReference type="SUPFAM" id="SSF47364">
    <property type="entry name" value="Domain of the SRP/SRP receptor G-proteins"/>
    <property type="match status" value="1"/>
</dbReference>
<proteinExistence type="inferred from homology"/>
<dbReference type="GO" id="GO:0005525">
    <property type="term" value="F:GTP binding"/>
    <property type="evidence" value="ECO:0007669"/>
    <property type="project" value="UniProtKB-UniRule"/>
</dbReference>
<dbReference type="SMART" id="SM00962">
    <property type="entry name" value="SRP54"/>
    <property type="match status" value="1"/>
</dbReference>
<dbReference type="PANTHER" id="PTHR11564:SF5">
    <property type="entry name" value="SIGNAL RECOGNITION PARTICLE SUBUNIT SRP54"/>
    <property type="match status" value="1"/>
</dbReference>
<evidence type="ECO:0000256" key="8">
    <source>
        <dbReference type="ARBA" id="ARBA00023274"/>
    </source>
</evidence>
<dbReference type="SMART" id="SM00963">
    <property type="entry name" value="SRP54_N"/>
    <property type="match status" value="1"/>
</dbReference>
<dbReference type="InterPro" id="IPR013822">
    <property type="entry name" value="Signal_recog_particl_SRP54_hlx"/>
</dbReference>
<comment type="similarity">
    <text evidence="1 10">Belongs to the GTP-binding SRP family. SRP54 subfamily.</text>
</comment>
<dbReference type="Pfam" id="PF02978">
    <property type="entry name" value="SRP_SPB"/>
    <property type="match status" value="1"/>
</dbReference>
<dbReference type="GO" id="GO:0006614">
    <property type="term" value="P:SRP-dependent cotranslational protein targeting to membrane"/>
    <property type="evidence" value="ECO:0007669"/>
    <property type="project" value="InterPro"/>
</dbReference>
<dbReference type="InterPro" id="IPR036225">
    <property type="entry name" value="SRP/SRP_N"/>
</dbReference>
<dbReference type="SMART" id="SM00382">
    <property type="entry name" value="AAA"/>
    <property type="match status" value="1"/>
</dbReference>
<keyword evidence="4 10" id="KW-0378">Hydrolase</keyword>
<evidence type="ECO:0000256" key="6">
    <source>
        <dbReference type="ARBA" id="ARBA00023134"/>
    </source>
</evidence>
<name>A0A7J3XYR1_9CREN</name>
<dbReference type="Gene3D" id="3.40.50.300">
    <property type="entry name" value="P-loop containing nucleotide triphosphate hydrolases"/>
    <property type="match status" value="1"/>
</dbReference>
<dbReference type="Pfam" id="PF02881">
    <property type="entry name" value="SRP54_N"/>
    <property type="match status" value="1"/>
</dbReference>
<dbReference type="InterPro" id="IPR042101">
    <property type="entry name" value="SRP54_N_sf"/>
</dbReference>
<dbReference type="EC" id="3.6.5.4" evidence="10"/>
<evidence type="ECO:0000256" key="5">
    <source>
        <dbReference type="ARBA" id="ARBA00022884"/>
    </source>
</evidence>
<dbReference type="SUPFAM" id="SSF52540">
    <property type="entry name" value="P-loop containing nucleoside triphosphate hydrolases"/>
    <property type="match status" value="1"/>
</dbReference>
<comment type="subcellular location">
    <subcellularLocation>
        <location evidence="10">Cytoplasm</location>
    </subcellularLocation>
    <text evidence="10">The SRP-RNC complex is targeted to the cytoplasmic membrane.</text>
</comment>
<evidence type="ECO:0000256" key="1">
    <source>
        <dbReference type="ARBA" id="ARBA00005450"/>
    </source>
</evidence>
<evidence type="ECO:0000256" key="7">
    <source>
        <dbReference type="ARBA" id="ARBA00023135"/>
    </source>
</evidence>
<dbReference type="InterPro" id="IPR027417">
    <property type="entry name" value="P-loop_NTPase"/>
</dbReference>
<dbReference type="GO" id="GO:0008312">
    <property type="term" value="F:7S RNA binding"/>
    <property type="evidence" value="ECO:0007669"/>
    <property type="project" value="UniProtKB-UniRule"/>
</dbReference>
<accession>A0A7J3XYR1</accession>
<dbReference type="InterPro" id="IPR036891">
    <property type="entry name" value="Signal_recog_part_SRP54_M_sf"/>
</dbReference>
<comment type="domain">
    <text evidence="10">Composed of three domains: the N-terminal N domain, which is responsible for interactions with the ribosome, the central G domain, which binds GTP, and the C-terminal M domain, which binds the RNA and the signal sequence of the RNC.</text>
</comment>
<sequence length="447" mass="49929">MVLDGLRRIVRNFLESREYEESVDVFIKELQKELIKSDVNVRLVMDLTKRIKEKALSEKPPPGLTRREWFLSIVSEELVNLFGGAEKPQVKPPKKPWVILMVGLQGSGKTTTAGKLAYFFKLEGFKVGLVAADTFRPGAFEQLKTLGDMAGVPVYGEPGFQDAVSIAVKGVEFFKERGFDIIIIDTAGRHHREEDLLMEMEDIARNVGPDEVILVLDASIGQQAFEVASKFHKKTPIGSIIVTKLDGTAKGGGALSAIAATGARIKFIGVGEKIDELELFDPKRFVARLMGLGDLEGLLEKVRKAKVELTEKDVQDILEGRVNMRIVYKQLVSLRRMGPLRKILEMIPGIQLKMPAEIDSKVLEDKMDKWVAAINSMTYEELDNPEIIDRSRIKRISYGAGVDVEDVKMLLKQYEAVKSLSKQLKRQKNLLAKMGFDAKKLGDLAKS</sequence>
<comment type="catalytic activity">
    <reaction evidence="10">
        <text>GTP + H2O = GDP + phosphate + H(+)</text>
        <dbReference type="Rhea" id="RHEA:19669"/>
        <dbReference type="ChEBI" id="CHEBI:15377"/>
        <dbReference type="ChEBI" id="CHEBI:15378"/>
        <dbReference type="ChEBI" id="CHEBI:37565"/>
        <dbReference type="ChEBI" id="CHEBI:43474"/>
        <dbReference type="ChEBI" id="CHEBI:58189"/>
        <dbReference type="EC" id="3.6.5.4"/>
    </reaction>
</comment>
<comment type="function">
    <text evidence="10">Involved in targeting and insertion of nascent membrane proteins into the cytoplasmic membrane. Binds to the hydrophobic signal sequence of the ribosome-nascent chain (RNC) as it emerges from the ribosomes. The SRP-RNC complex is then targeted to the cytoplasmic membrane where it interacts with the SRP receptor FtsY.</text>
</comment>
<evidence type="ECO:0000256" key="3">
    <source>
        <dbReference type="ARBA" id="ARBA00022741"/>
    </source>
</evidence>
<evidence type="ECO:0000256" key="4">
    <source>
        <dbReference type="ARBA" id="ARBA00022801"/>
    </source>
</evidence>
<dbReference type="Pfam" id="PF00448">
    <property type="entry name" value="SRP54"/>
    <property type="match status" value="1"/>
</dbReference>
<dbReference type="Gene3D" id="1.20.120.140">
    <property type="entry name" value="Signal recognition particle SRP54, nucleotide-binding domain"/>
    <property type="match status" value="1"/>
</dbReference>
<evidence type="ECO:0000256" key="10">
    <source>
        <dbReference type="HAMAP-Rule" id="MF_00306"/>
    </source>
</evidence>
<keyword evidence="2 10" id="KW-0963">Cytoplasm</keyword>
<reference evidence="14" key="1">
    <citation type="journal article" date="2020" name="mSystems">
        <title>Genome- and Community-Level Interaction Insights into Carbon Utilization and Element Cycling Functions of Hydrothermarchaeota in Hydrothermal Sediment.</title>
        <authorList>
            <person name="Zhou Z."/>
            <person name="Liu Y."/>
            <person name="Xu W."/>
            <person name="Pan J."/>
            <person name="Luo Z.H."/>
            <person name="Li M."/>
        </authorList>
    </citation>
    <scope>NUCLEOTIDE SEQUENCE [LARGE SCALE GENOMIC DNA]</scope>
    <source>
        <strain evidence="14">SpSt-110</strain>
    </source>
</reference>
<dbReference type="SUPFAM" id="SSF47446">
    <property type="entry name" value="Signal peptide-binding domain"/>
    <property type="match status" value="1"/>
</dbReference>
<dbReference type="GO" id="GO:0048500">
    <property type="term" value="C:signal recognition particle"/>
    <property type="evidence" value="ECO:0007669"/>
    <property type="project" value="UniProtKB-UniRule"/>
</dbReference>
<organism evidence="14">
    <name type="scientific">Thermogladius calderae</name>
    <dbReference type="NCBI Taxonomy" id="1200300"/>
    <lineage>
        <taxon>Archaea</taxon>
        <taxon>Thermoproteota</taxon>
        <taxon>Thermoprotei</taxon>
        <taxon>Desulfurococcales</taxon>
        <taxon>Desulfurococcaceae</taxon>
        <taxon>Thermogladius</taxon>
    </lineage>
</organism>
<keyword evidence="3 10" id="KW-0547">Nucleotide-binding</keyword>
<dbReference type="InterPro" id="IPR022941">
    <property type="entry name" value="SRP54"/>
</dbReference>
<feature type="binding site" evidence="10">
    <location>
        <begin position="185"/>
        <end position="189"/>
    </location>
    <ligand>
        <name>GTP</name>
        <dbReference type="ChEBI" id="CHEBI:37565"/>
    </ligand>
</feature>
<evidence type="ECO:0000256" key="2">
    <source>
        <dbReference type="ARBA" id="ARBA00022490"/>
    </source>
</evidence>
<feature type="binding site" evidence="10">
    <location>
        <begin position="243"/>
        <end position="246"/>
    </location>
    <ligand>
        <name>GTP</name>
        <dbReference type="ChEBI" id="CHEBI:37565"/>
    </ligand>
</feature>
<evidence type="ECO:0000259" key="13">
    <source>
        <dbReference type="SMART" id="SM00963"/>
    </source>
</evidence>
<dbReference type="HAMAP" id="MF_00306">
    <property type="entry name" value="SRP54"/>
    <property type="match status" value="1"/>
</dbReference>
<comment type="subunit">
    <text evidence="9 10">Part of the signal recognition particle protein translocation system, which is composed of SRP and FtsY. Archaeal SRP consists of a 7S RNA molecule of 300 nucleotides and two protein subunits: SRP54 and SRP19.</text>
</comment>
<comment type="caution">
    <text evidence="14">The sequence shown here is derived from an EMBL/GenBank/DDBJ whole genome shotgun (WGS) entry which is preliminary data.</text>
</comment>
<keyword evidence="6 10" id="KW-0342">GTP-binding</keyword>
<protein>
    <recommendedName>
        <fullName evidence="10">Signal recognition particle 54 kDa protein</fullName>
        <shortName evidence="10">SRP54</shortName>
        <ecNumber evidence="10">3.6.5.4</ecNumber>
    </recommendedName>
</protein>
<dbReference type="GO" id="GO:0003924">
    <property type="term" value="F:GTPase activity"/>
    <property type="evidence" value="ECO:0007669"/>
    <property type="project" value="UniProtKB-UniRule"/>
</dbReference>
<feature type="binding site" evidence="10">
    <location>
        <begin position="103"/>
        <end position="110"/>
    </location>
    <ligand>
        <name>GTP</name>
        <dbReference type="ChEBI" id="CHEBI:37565"/>
    </ligand>
</feature>
<dbReference type="InterPro" id="IPR000897">
    <property type="entry name" value="SRP54_GTPase_dom"/>
</dbReference>
<keyword evidence="8 10" id="KW-0687">Ribonucleoprotein</keyword>
<evidence type="ECO:0000259" key="11">
    <source>
        <dbReference type="SMART" id="SM00382"/>
    </source>
</evidence>
<dbReference type="InterPro" id="IPR004125">
    <property type="entry name" value="Signal_recog_particle_SRP54_M"/>
</dbReference>
<feature type="domain" description="Signal recognition particle SRP54 helical bundle" evidence="13">
    <location>
        <begin position="2"/>
        <end position="82"/>
    </location>
</feature>
<keyword evidence="7 10" id="KW-0733">Signal recognition particle</keyword>
<dbReference type="Gene3D" id="1.10.260.30">
    <property type="entry name" value="Signal recognition particle, SRP54 subunit, M-domain"/>
    <property type="match status" value="1"/>
</dbReference>
<dbReference type="PANTHER" id="PTHR11564">
    <property type="entry name" value="SIGNAL RECOGNITION PARTICLE 54K PROTEIN SRP54"/>
    <property type="match status" value="1"/>
</dbReference>
<dbReference type="FunFam" id="3.40.50.300:FF:000022">
    <property type="entry name" value="Signal recognition particle 54 kDa subunit"/>
    <property type="match status" value="1"/>
</dbReference>
<dbReference type="InterPro" id="IPR003593">
    <property type="entry name" value="AAA+_ATPase"/>
</dbReference>
<gene>
    <name evidence="10" type="primary">srp54</name>
    <name evidence="14" type="ORF">ENM60_03455</name>
</gene>
<dbReference type="CDD" id="cd17875">
    <property type="entry name" value="SRP54_G"/>
    <property type="match status" value="1"/>
</dbReference>
<evidence type="ECO:0000259" key="12">
    <source>
        <dbReference type="SMART" id="SM00962"/>
    </source>
</evidence>
<dbReference type="AlphaFoldDB" id="A0A7J3XYR1"/>
<dbReference type="EMBL" id="DRYK01000047">
    <property type="protein sequence ID" value="HHP67830.1"/>
    <property type="molecule type" value="Genomic_DNA"/>
</dbReference>
<evidence type="ECO:0000313" key="14">
    <source>
        <dbReference type="EMBL" id="HHP67830.1"/>
    </source>
</evidence>
<evidence type="ECO:0000256" key="9">
    <source>
        <dbReference type="ARBA" id="ARBA00064051"/>
    </source>
</evidence>
<keyword evidence="5 10" id="KW-0694">RNA-binding</keyword>
<feature type="domain" description="AAA+ ATPase" evidence="11">
    <location>
        <begin position="95"/>
        <end position="272"/>
    </location>
</feature>